<gene>
    <name evidence="1" type="ORF">P168DRAFT_278237</name>
</gene>
<proteinExistence type="predicted"/>
<sequence>MTPKLPKPSSPSHFHHMYTYRVQPQLMSFPCLCRDSLSVDLQTEPPSLVRLRLQGEDGARVTLPRQVSSGGFFRERRQGRTLRRGIDLGFTEASEIRRILENKIEISDLPDNAPRSHPKGILKPPTLRFPFGEELLDQPARSRKPNFLRLRAGDKDRFRMFASRVIRIPAFGTSDAPAEKFQGSSVGAKIQVKAGDVFLVRERAARDSKGSK</sequence>
<dbReference type="AlphaFoldDB" id="A0A2I1DFM0"/>
<reference evidence="1" key="1">
    <citation type="submission" date="2016-12" db="EMBL/GenBank/DDBJ databases">
        <title>The genomes of Aspergillus section Nigri reveals drivers in fungal speciation.</title>
        <authorList>
            <consortium name="DOE Joint Genome Institute"/>
            <person name="Vesth T.C."/>
            <person name="Nybo J."/>
            <person name="Theobald S."/>
            <person name="Brandl J."/>
            <person name="Frisvad J.C."/>
            <person name="Nielsen K.F."/>
            <person name="Lyhne E.K."/>
            <person name="Kogle M.E."/>
            <person name="Kuo A."/>
            <person name="Riley R."/>
            <person name="Clum A."/>
            <person name="Nolan M."/>
            <person name="Lipzen A."/>
            <person name="Salamov A."/>
            <person name="Henrissat B."/>
            <person name="Wiebenga A."/>
            <person name="De vries R.P."/>
            <person name="Grigoriev I.V."/>
            <person name="Mortensen U.H."/>
            <person name="Andersen M.R."/>
            <person name="Baker S.E."/>
        </authorList>
    </citation>
    <scope>NUCLEOTIDE SEQUENCE</scope>
    <source>
        <strain evidence="1">IBT 28561</strain>
    </source>
</reference>
<accession>A0A2I1DFM0</accession>
<protein>
    <submittedName>
        <fullName evidence="1">Uncharacterized protein</fullName>
    </submittedName>
</protein>
<dbReference type="GeneID" id="36543198"/>
<name>A0A2I1DFM0_ASPC2</name>
<keyword evidence="2" id="KW-1185">Reference proteome</keyword>
<evidence type="ECO:0000313" key="2">
    <source>
        <dbReference type="Proteomes" id="UP000234254"/>
    </source>
</evidence>
<dbReference type="EMBL" id="MSFM01000001">
    <property type="protein sequence ID" value="PKY08675.1"/>
    <property type="molecule type" value="Genomic_DNA"/>
</dbReference>
<evidence type="ECO:0000313" key="1">
    <source>
        <dbReference type="EMBL" id="PKY08675.1"/>
    </source>
</evidence>
<dbReference type="RefSeq" id="XP_024697269.1">
    <property type="nucleotide sequence ID" value="XM_024835674.1"/>
</dbReference>
<organism evidence="1 2">
    <name type="scientific">Aspergillus campestris (strain IBT 28561)</name>
    <dbReference type="NCBI Taxonomy" id="1392248"/>
    <lineage>
        <taxon>Eukaryota</taxon>
        <taxon>Fungi</taxon>
        <taxon>Dikarya</taxon>
        <taxon>Ascomycota</taxon>
        <taxon>Pezizomycotina</taxon>
        <taxon>Eurotiomycetes</taxon>
        <taxon>Eurotiomycetidae</taxon>
        <taxon>Eurotiales</taxon>
        <taxon>Aspergillaceae</taxon>
        <taxon>Aspergillus</taxon>
        <taxon>Aspergillus subgen. Circumdati</taxon>
    </lineage>
</organism>
<comment type="caution">
    <text evidence="1">The sequence shown here is derived from an EMBL/GenBank/DDBJ whole genome shotgun (WGS) entry which is preliminary data.</text>
</comment>
<dbReference type="VEuPathDB" id="FungiDB:P168DRAFT_278237"/>
<dbReference type="OrthoDB" id="10309600at2759"/>
<dbReference type="Proteomes" id="UP000234254">
    <property type="component" value="Unassembled WGS sequence"/>
</dbReference>